<dbReference type="PANTHER" id="PTHR38340">
    <property type="entry name" value="S-LAYER PROTEIN"/>
    <property type="match status" value="1"/>
</dbReference>
<evidence type="ECO:0000313" key="3">
    <source>
        <dbReference type="EMBL" id="WAL58601.1"/>
    </source>
</evidence>
<protein>
    <submittedName>
        <fullName evidence="3">Calcium-binding protein</fullName>
    </submittedName>
</protein>
<evidence type="ECO:0000256" key="1">
    <source>
        <dbReference type="ARBA" id="ARBA00004613"/>
    </source>
</evidence>
<dbReference type="Proteomes" id="UP001163152">
    <property type="component" value="Chromosome"/>
</dbReference>
<gene>
    <name evidence="3" type="ORF">OXH18_15595</name>
</gene>
<name>A0A9E8ZHG9_9CYAN</name>
<dbReference type="PRINTS" id="PR00313">
    <property type="entry name" value="CABNDNGRPT"/>
</dbReference>
<dbReference type="AlphaFoldDB" id="A0A9E8ZHG9"/>
<accession>A0A9E8ZHG9</accession>
<dbReference type="Gene3D" id="2.150.10.10">
    <property type="entry name" value="Serralysin-like metalloprotease, C-terminal"/>
    <property type="match status" value="2"/>
</dbReference>
<evidence type="ECO:0000256" key="2">
    <source>
        <dbReference type="ARBA" id="ARBA00022525"/>
    </source>
</evidence>
<proteinExistence type="predicted"/>
<dbReference type="InterPro" id="IPR001343">
    <property type="entry name" value="Hemolysn_Ca-bd"/>
</dbReference>
<evidence type="ECO:0000313" key="4">
    <source>
        <dbReference type="Proteomes" id="UP001163152"/>
    </source>
</evidence>
<reference evidence="3" key="1">
    <citation type="submission" date="2022-12" db="EMBL/GenBank/DDBJ databases">
        <title>Polyphasic identification of a Novel Hot-Spring Cyanobacterium Ocullathermofonsia sinensis gen nov. sp. nov. and Genomic Insights on its Adaptations to the Thermal Habitat.</title>
        <authorList>
            <person name="Daroch M."/>
            <person name="Tang J."/>
            <person name="Jiang Y."/>
        </authorList>
    </citation>
    <scope>NUCLEOTIDE SEQUENCE</scope>
    <source>
        <strain evidence="3">PKUAC-SCTA174</strain>
    </source>
</reference>
<dbReference type="InterPro" id="IPR018511">
    <property type="entry name" value="Hemolysin-typ_Ca-bd_CS"/>
</dbReference>
<keyword evidence="4" id="KW-1185">Reference proteome</keyword>
<comment type="subcellular location">
    <subcellularLocation>
        <location evidence="1">Secreted</location>
    </subcellularLocation>
</comment>
<sequence length="297" mass="31128">MSEIIVLPGSGDPPGSGLYPDYGLRVISEQPVVLRRPPTTPAGTIAAIGSPVDDYIAAIDPNNTTIFTLAGGDGNDTLIGAAGPDVISGDGGNDVGQGGSGDDILDGGTGNDVLQGEDGNDFLQGGDGNDTLQGGNGTDLLVGGSRDDYLDGGPGNDVLIGGPGRDVLVGGEGDDRLQGGPGKDLLTGGLGKDSFRFEKGSTGSKKRKRVDVITDFNPQEDTIELDRRLLKGQVNLGELKDEHFKSVRKIRNDIDAKIIYERRSGLLYFNPEKGPTIILMQLDKNLKITAANFEVFY</sequence>
<dbReference type="PROSITE" id="PS00330">
    <property type="entry name" value="HEMOLYSIN_CALCIUM"/>
    <property type="match status" value="4"/>
</dbReference>
<dbReference type="KEGG" id="tsin:OXH18_15595"/>
<dbReference type="EMBL" id="CP113797">
    <property type="protein sequence ID" value="WAL58601.1"/>
    <property type="molecule type" value="Genomic_DNA"/>
</dbReference>
<dbReference type="GO" id="GO:0005509">
    <property type="term" value="F:calcium ion binding"/>
    <property type="evidence" value="ECO:0007669"/>
    <property type="project" value="InterPro"/>
</dbReference>
<dbReference type="InterPro" id="IPR050557">
    <property type="entry name" value="RTX_toxin/Mannuronan_C5-epim"/>
</dbReference>
<dbReference type="PANTHER" id="PTHR38340:SF1">
    <property type="entry name" value="S-LAYER PROTEIN"/>
    <property type="match status" value="1"/>
</dbReference>
<organism evidence="3 4">
    <name type="scientific">Thermocoleostomius sinensis A174</name>
    <dbReference type="NCBI Taxonomy" id="2016057"/>
    <lineage>
        <taxon>Bacteria</taxon>
        <taxon>Bacillati</taxon>
        <taxon>Cyanobacteriota</taxon>
        <taxon>Cyanophyceae</taxon>
        <taxon>Oculatellales</taxon>
        <taxon>Oculatellaceae</taxon>
        <taxon>Thermocoleostomius</taxon>
    </lineage>
</organism>
<dbReference type="GO" id="GO:0005576">
    <property type="term" value="C:extracellular region"/>
    <property type="evidence" value="ECO:0007669"/>
    <property type="project" value="UniProtKB-SubCell"/>
</dbReference>
<dbReference type="Pfam" id="PF00353">
    <property type="entry name" value="HemolysinCabind"/>
    <property type="match status" value="2"/>
</dbReference>
<dbReference type="RefSeq" id="WP_268608024.1">
    <property type="nucleotide sequence ID" value="NZ_CP113797.1"/>
</dbReference>
<dbReference type="SUPFAM" id="SSF51120">
    <property type="entry name" value="beta-Roll"/>
    <property type="match status" value="2"/>
</dbReference>
<dbReference type="InterPro" id="IPR011049">
    <property type="entry name" value="Serralysin-like_metalloprot_C"/>
</dbReference>
<keyword evidence="2" id="KW-0964">Secreted</keyword>